<keyword evidence="3" id="KW-0540">Nuclease</keyword>
<dbReference type="InterPro" id="IPR011856">
    <property type="entry name" value="tRNA_endonuc-like_dom_sf"/>
</dbReference>
<dbReference type="Pfam" id="PF17761">
    <property type="entry name" value="DUF1016_N"/>
    <property type="match status" value="1"/>
</dbReference>
<gene>
    <name evidence="3" type="ORF">SAMN05660909_05281</name>
</gene>
<dbReference type="AlphaFoldDB" id="A0A1H4GFF9"/>
<dbReference type="Gene3D" id="3.40.1350.10">
    <property type="match status" value="1"/>
</dbReference>
<dbReference type="InterPro" id="IPR041527">
    <property type="entry name" value="YhcG_N"/>
</dbReference>
<protein>
    <submittedName>
        <fullName evidence="3">Predicted nuclease of restriction endonuclease-like (RecB) superfamily, DUF1016 family</fullName>
    </submittedName>
</protein>
<organism evidence="3 4">
    <name type="scientific">Chitinophaga terrae</name>
    <name type="common">ex Kim and Jung 2007</name>
    <dbReference type="NCBI Taxonomy" id="408074"/>
    <lineage>
        <taxon>Bacteria</taxon>
        <taxon>Pseudomonadati</taxon>
        <taxon>Bacteroidota</taxon>
        <taxon>Chitinophagia</taxon>
        <taxon>Chitinophagales</taxon>
        <taxon>Chitinophagaceae</taxon>
        <taxon>Chitinophaga</taxon>
    </lineage>
</organism>
<dbReference type="InterPro" id="IPR009362">
    <property type="entry name" value="YhcG_C"/>
</dbReference>
<dbReference type="Proteomes" id="UP000199656">
    <property type="component" value="Unassembled WGS sequence"/>
</dbReference>
<dbReference type="EMBL" id="FNRL01000039">
    <property type="protein sequence ID" value="SEB08319.1"/>
    <property type="molecule type" value="Genomic_DNA"/>
</dbReference>
<dbReference type="InterPro" id="IPR053148">
    <property type="entry name" value="PD-DEXK-like_domain"/>
</dbReference>
<keyword evidence="4" id="KW-1185">Reference proteome</keyword>
<dbReference type="PANTHER" id="PTHR30547">
    <property type="entry name" value="UNCHARACTERIZED PROTEIN YHCG-RELATED"/>
    <property type="match status" value="1"/>
</dbReference>
<dbReference type="STRING" id="408074.SAMN05660909_05281"/>
<sequence length="339" mass="40337">MLEKSFITDIKNIFEKARQNAYSAINSAMVNAYWQIGKRIFQEEQQGKERADYGEFLIQGLSRQLSKELGKGFSIANLKNFRQFYLIFPEWDKSYALRSQLSWTHYRLIMRVDNPKAREYYLSEAAAERWSTRVLERNINSLYYERLLSTQNKREALREQEKMEKIHPVDLIKDPYVLEFLGVNMQSGFTESDIESAIISNLQQFLLELGKGFSFVGRQYRISTETKHFYIDLVFYNYILKCFVLIDLKIKELSHQDIGQMDMYVRLFEDRMKTEGDNPTIGIILCTEKDQTIVKYSVLEENKQLFASKYRLVLPTEDELRLELEREKQFIREQIRSKE</sequence>
<reference evidence="4" key="1">
    <citation type="submission" date="2016-10" db="EMBL/GenBank/DDBJ databases">
        <authorList>
            <person name="Varghese N."/>
            <person name="Submissions S."/>
        </authorList>
    </citation>
    <scope>NUCLEOTIDE SEQUENCE [LARGE SCALE GENOMIC DNA]</scope>
    <source>
        <strain evidence="4">DSM 23920</strain>
    </source>
</reference>
<dbReference type="GO" id="GO:0003676">
    <property type="term" value="F:nucleic acid binding"/>
    <property type="evidence" value="ECO:0007669"/>
    <property type="project" value="InterPro"/>
</dbReference>
<evidence type="ECO:0000259" key="2">
    <source>
        <dbReference type="Pfam" id="PF17761"/>
    </source>
</evidence>
<dbReference type="Pfam" id="PF06250">
    <property type="entry name" value="YhcG_C"/>
    <property type="match status" value="1"/>
</dbReference>
<name>A0A1H4GFF9_9BACT</name>
<proteinExistence type="predicted"/>
<feature type="domain" description="YhcG PDDEXK nuclease" evidence="1">
    <location>
        <begin position="170"/>
        <end position="323"/>
    </location>
</feature>
<accession>A0A1H4GFF9</accession>
<dbReference type="OrthoDB" id="9801263at2"/>
<dbReference type="GO" id="GO:0004519">
    <property type="term" value="F:endonuclease activity"/>
    <property type="evidence" value="ECO:0007669"/>
    <property type="project" value="UniProtKB-KW"/>
</dbReference>
<evidence type="ECO:0000259" key="1">
    <source>
        <dbReference type="Pfam" id="PF06250"/>
    </source>
</evidence>
<keyword evidence="3" id="KW-0378">Hydrolase</keyword>
<keyword evidence="3" id="KW-0255">Endonuclease</keyword>
<dbReference type="PANTHER" id="PTHR30547:SF5">
    <property type="entry name" value="NUCLEASE YHCG-RELATED"/>
    <property type="match status" value="1"/>
</dbReference>
<evidence type="ECO:0000313" key="4">
    <source>
        <dbReference type="Proteomes" id="UP000199656"/>
    </source>
</evidence>
<dbReference type="RefSeq" id="WP_089765738.1">
    <property type="nucleotide sequence ID" value="NZ_BKAT01000062.1"/>
</dbReference>
<feature type="domain" description="YhcG N-terminal" evidence="2">
    <location>
        <begin position="9"/>
        <end position="146"/>
    </location>
</feature>
<evidence type="ECO:0000313" key="3">
    <source>
        <dbReference type="EMBL" id="SEB08319.1"/>
    </source>
</evidence>